<dbReference type="EMBL" id="CAJJDO010000035">
    <property type="protein sequence ID" value="CAD8160922.1"/>
    <property type="molecule type" value="Genomic_DNA"/>
</dbReference>
<dbReference type="InterPro" id="IPR029398">
    <property type="entry name" value="PolB_thumb"/>
</dbReference>
<feature type="domain" description="DNA polymerase beta thumb" evidence="1">
    <location>
        <begin position="218"/>
        <end position="279"/>
    </location>
</feature>
<dbReference type="Proteomes" id="UP000689195">
    <property type="component" value="Unassembled WGS sequence"/>
</dbReference>
<proteinExistence type="predicted"/>
<dbReference type="OrthoDB" id="205514at2759"/>
<name>A0A8S1UB45_9CILI</name>
<comment type="caution">
    <text evidence="2">The sequence shown here is derived from an EMBL/GenBank/DDBJ whole genome shotgun (WGS) entry which is preliminary data.</text>
</comment>
<dbReference type="Pfam" id="PF14791">
    <property type="entry name" value="DNA_pol_B_thumb"/>
    <property type="match status" value="1"/>
</dbReference>
<sequence>MKKIKRKLYSIYKKAVGFLVKALPYPIKYCEDLKNMPKIGDKKIIEIMQTCKLAKKKMLPFVNQVEFLVLDQQVLLPSILKQLKLLGIRKRIEICQIEINKFVCIQWKIQNKGFEEKKLPQYIRLFKKKSMNYVEYKDYIRQLYIDLIEEKKKHLERWIFQLQGVMRGNLLNHHLKMPNRTHHDCKTYMDIEKVSNQAMLRRIDIQNCIQKNSMVVQFCTSLHEIVGSKNGYILSDYELYPNQKDAYKKKLWKGEVTLCKEEMDVYKILGLLYKPTKERSV</sequence>
<evidence type="ECO:0000313" key="3">
    <source>
        <dbReference type="Proteomes" id="UP000689195"/>
    </source>
</evidence>
<reference evidence="2" key="1">
    <citation type="submission" date="2021-01" db="EMBL/GenBank/DDBJ databases">
        <authorList>
            <consortium name="Genoscope - CEA"/>
            <person name="William W."/>
        </authorList>
    </citation>
    <scope>NUCLEOTIDE SEQUENCE</scope>
</reference>
<dbReference type="AlphaFoldDB" id="A0A8S1UB45"/>
<protein>
    <recommendedName>
        <fullName evidence="1">DNA polymerase beta thumb domain-containing protein</fullName>
    </recommendedName>
</protein>
<gene>
    <name evidence="2" type="ORF">PPENT_87.1.T0350239</name>
</gene>
<evidence type="ECO:0000259" key="1">
    <source>
        <dbReference type="Pfam" id="PF14791"/>
    </source>
</evidence>
<organism evidence="2 3">
    <name type="scientific">Paramecium pentaurelia</name>
    <dbReference type="NCBI Taxonomy" id="43138"/>
    <lineage>
        <taxon>Eukaryota</taxon>
        <taxon>Sar</taxon>
        <taxon>Alveolata</taxon>
        <taxon>Ciliophora</taxon>
        <taxon>Intramacronucleata</taxon>
        <taxon>Oligohymenophorea</taxon>
        <taxon>Peniculida</taxon>
        <taxon>Parameciidae</taxon>
        <taxon>Paramecium</taxon>
    </lineage>
</organism>
<keyword evidence="3" id="KW-1185">Reference proteome</keyword>
<evidence type="ECO:0000313" key="2">
    <source>
        <dbReference type="EMBL" id="CAD8160922.1"/>
    </source>
</evidence>
<accession>A0A8S1UB45</accession>